<name>A0A1M7NMJ0_9FIRM</name>
<keyword evidence="1" id="KW-0812">Transmembrane</keyword>
<evidence type="ECO:0000313" key="2">
    <source>
        <dbReference type="EMBL" id="SHN04553.1"/>
    </source>
</evidence>
<evidence type="ECO:0000313" key="3">
    <source>
        <dbReference type="Proteomes" id="UP000184038"/>
    </source>
</evidence>
<feature type="transmembrane region" description="Helical" evidence="1">
    <location>
        <begin position="40"/>
        <end position="62"/>
    </location>
</feature>
<reference evidence="2 3" key="1">
    <citation type="submission" date="2016-11" db="EMBL/GenBank/DDBJ databases">
        <authorList>
            <person name="Jaros S."/>
            <person name="Januszkiewicz K."/>
            <person name="Wedrychowicz H."/>
        </authorList>
    </citation>
    <scope>NUCLEOTIDE SEQUENCE [LARGE SCALE GENOMIC DNA]</scope>
    <source>
        <strain evidence="2 3">DSM 15930</strain>
    </source>
</reference>
<dbReference type="OrthoDB" id="4764283at2"/>
<evidence type="ECO:0000256" key="1">
    <source>
        <dbReference type="SAM" id="Phobius"/>
    </source>
</evidence>
<organism evidence="2 3">
    <name type="scientific">Anaerosporobacter mobilis DSM 15930</name>
    <dbReference type="NCBI Taxonomy" id="1120996"/>
    <lineage>
        <taxon>Bacteria</taxon>
        <taxon>Bacillati</taxon>
        <taxon>Bacillota</taxon>
        <taxon>Clostridia</taxon>
        <taxon>Lachnospirales</taxon>
        <taxon>Lachnospiraceae</taxon>
        <taxon>Anaerosporobacter</taxon>
    </lineage>
</organism>
<protein>
    <submittedName>
        <fullName evidence="2">Uncharacterized protein</fullName>
    </submittedName>
</protein>
<dbReference type="InterPro" id="IPR048136">
    <property type="entry name" value="STM3941-like"/>
</dbReference>
<dbReference type="EMBL" id="FRCP01000032">
    <property type="protein sequence ID" value="SHN04553.1"/>
    <property type="molecule type" value="Genomic_DNA"/>
</dbReference>
<dbReference type="AlphaFoldDB" id="A0A1M7NMJ0"/>
<dbReference type="RefSeq" id="WP_073291863.1">
    <property type="nucleotide sequence ID" value="NZ_FRCP01000032.1"/>
</dbReference>
<keyword evidence="1" id="KW-0472">Membrane</keyword>
<feature type="transmembrane region" description="Helical" evidence="1">
    <location>
        <begin position="12"/>
        <end position="34"/>
    </location>
</feature>
<sequence length="173" mass="19425">MKDLVIFEKKKQAYKLLGQAILMTGASGVLLYMGIVEENILFDVMGGLGSFFFLICTVVQFIRVMKRKPLFIIKENGVEDTSTATSVGFVTYDNIKEIVIGKILGKECIGLYLTDINAFLESLPPVKQKAIQSNLANKFPPILLRVDSVEEKTGREIYEELQQVYDSYVGNKQ</sequence>
<dbReference type="Proteomes" id="UP000184038">
    <property type="component" value="Unassembled WGS sequence"/>
</dbReference>
<proteinExistence type="predicted"/>
<keyword evidence="3" id="KW-1185">Reference proteome</keyword>
<gene>
    <name evidence="2" type="ORF">SAMN02746066_04587</name>
</gene>
<dbReference type="NCBIfam" id="NF041635">
    <property type="entry name" value="STM3941_fam"/>
    <property type="match status" value="1"/>
</dbReference>
<keyword evidence="1" id="KW-1133">Transmembrane helix</keyword>
<accession>A0A1M7NMJ0</accession>